<evidence type="ECO:0008006" key="5">
    <source>
        <dbReference type="Google" id="ProtNLM"/>
    </source>
</evidence>
<keyword evidence="1" id="KW-0175">Coiled coil</keyword>
<reference evidence="3 4" key="1">
    <citation type="submission" date="2017-09" db="EMBL/GenBank/DDBJ databases">
        <authorList>
            <person name="Ehlers B."/>
            <person name="Leendertz F.H."/>
        </authorList>
    </citation>
    <scope>NUCLEOTIDE SEQUENCE [LARGE SCALE GENOMIC DNA]</scope>
    <source>
        <strain evidence="3 4">DSM 16848</strain>
    </source>
</reference>
<evidence type="ECO:0000313" key="4">
    <source>
        <dbReference type="Proteomes" id="UP000219669"/>
    </source>
</evidence>
<name>A0A286ECE5_9NEIS</name>
<dbReference type="OrthoDB" id="8601928at2"/>
<dbReference type="Proteomes" id="UP000219669">
    <property type="component" value="Unassembled WGS sequence"/>
</dbReference>
<dbReference type="AlphaFoldDB" id="A0A286ECE5"/>
<protein>
    <recommendedName>
        <fullName evidence="5">Periplasmic protein</fullName>
    </recommendedName>
</protein>
<keyword evidence="2" id="KW-0732">Signal</keyword>
<sequence>MKKPLLVLTVAIAASPALDAKTYSCGEGCYTDNSKASKGQAKLGQQIGYYTSVKPQKPAAEVAKAETTPAAKPVVAAPKAVQVARRSTPLTQVASAAPQRPTANTTAKASGRRSILEQELNNERNALAQAQKALADGRVVLGTAADANHQNKVRQLESAVLDRQQNIQALQRELSRM</sequence>
<organism evidence="3 4">
    <name type="scientific">Alysiella filiformis DSM 16848</name>
    <dbReference type="NCBI Taxonomy" id="1120981"/>
    <lineage>
        <taxon>Bacteria</taxon>
        <taxon>Pseudomonadati</taxon>
        <taxon>Pseudomonadota</taxon>
        <taxon>Betaproteobacteria</taxon>
        <taxon>Neisseriales</taxon>
        <taxon>Neisseriaceae</taxon>
        <taxon>Alysiella</taxon>
    </lineage>
</organism>
<proteinExistence type="predicted"/>
<feature type="chain" id="PRO_5012493386" description="Periplasmic protein" evidence="2">
    <location>
        <begin position="21"/>
        <end position="177"/>
    </location>
</feature>
<dbReference type="RefSeq" id="WP_097114361.1">
    <property type="nucleotide sequence ID" value="NZ_CP083931.1"/>
</dbReference>
<keyword evidence="4" id="KW-1185">Reference proteome</keyword>
<evidence type="ECO:0000313" key="3">
    <source>
        <dbReference type="EMBL" id="SOD68591.1"/>
    </source>
</evidence>
<accession>A0A286ECE5</accession>
<gene>
    <name evidence="3" type="ORF">SAMN02746062_01327</name>
</gene>
<feature type="signal peptide" evidence="2">
    <location>
        <begin position="1"/>
        <end position="20"/>
    </location>
</feature>
<evidence type="ECO:0000256" key="2">
    <source>
        <dbReference type="SAM" id="SignalP"/>
    </source>
</evidence>
<feature type="coiled-coil region" evidence="1">
    <location>
        <begin position="113"/>
        <end position="173"/>
    </location>
</feature>
<dbReference type="EMBL" id="OCNF01000009">
    <property type="protein sequence ID" value="SOD68591.1"/>
    <property type="molecule type" value="Genomic_DNA"/>
</dbReference>
<evidence type="ECO:0000256" key="1">
    <source>
        <dbReference type="SAM" id="Coils"/>
    </source>
</evidence>